<feature type="transmembrane region" description="Helical" evidence="8">
    <location>
        <begin position="29"/>
        <end position="51"/>
    </location>
</feature>
<feature type="region of interest" description="Disordered" evidence="7">
    <location>
        <begin position="1"/>
        <end position="20"/>
    </location>
</feature>
<evidence type="ECO:0000256" key="5">
    <source>
        <dbReference type="ARBA" id="ARBA00022989"/>
    </source>
</evidence>
<evidence type="ECO:0008006" key="11">
    <source>
        <dbReference type="Google" id="ProtNLM"/>
    </source>
</evidence>
<dbReference type="InterPro" id="IPR051539">
    <property type="entry name" value="T4SS-coupling_protein"/>
</dbReference>
<comment type="similarity">
    <text evidence="2">Belongs to the VirD4/TraG family.</text>
</comment>
<evidence type="ECO:0000313" key="10">
    <source>
        <dbReference type="Proteomes" id="UP001317629"/>
    </source>
</evidence>
<feature type="transmembrane region" description="Helical" evidence="8">
    <location>
        <begin position="63"/>
        <end position="84"/>
    </location>
</feature>
<keyword evidence="6 8" id="KW-0472">Membrane</keyword>
<dbReference type="EMBL" id="AP027147">
    <property type="protein sequence ID" value="BDV36710.1"/>
    <property type="molecule type" value="Genomic_DNA"/>
</dbReference>
<geneLocation type="plasmid" evidence="9 10">
    <name>pSS37A-Re-5</name>
</geneLocation>
<keyword evidence="9" id="KW-0614">Plasmid</keyword>
<feature type="compositionally biased region" description="Acidic residues" evidence="7">
    <location>
        <begin position="712"/>
        <end position="723"/>
    </location>
</feature>
<keyword evidence="3" id="KW-1003">Cell membrane</keyword>
<dbReference type="PANTHER" id="PTHR37937:SF1">
    <property type="entry name" value="CONJUGATIVE TRANSFER: DNA TRANSPORT"/>
    <property type="match status" value="1"/>
</dbReference>
<comment type="subcellular location">
    <subcellularLocation>
        <location evidence="1">Cell membrane</location>
        <topology evidence="1">Multi-pass membrane protein</topology>
    </subcellularLocation>
</comment>
<dbReference type="CDD" id="cd01127">
    <property type="entry name" value="TrwB_TraG_TraD_VirD4"/>
    <property type="match status" value="2"/>
</dbReference>
<feature type="transmembrane region" description="Helical" evidence="8">
    <location>
        <begin position="96"/>
        <end position="118"/>
    </location>
</feature>
<dbReference type="Proteomes" id="UP001317629">
    <property type="component" value="Plasmid pSS37A-Re-5"/>
</dbReference>
<feature type="compositionally biased region" description="Pro residues" evidence="7">
    <location>
        <begin position="677"/>
        <end position="708"/>
    </location>
</feature>
<dbReference type="SUPFAM" id="SSF52540">
    <property type="entry name" value="P-loop containing nucleoside triphosphate hydrolases"/>
    <property type="match status" value="1"/>
</dbReference>
<dbReference type="RefSeq" id="WP_281932832.1">
    <property type="nucleotide sequence ID" value="NZ_AP027147.1"/>
</dbReference>
<keyword evidence="4 8" id="KW-0812">Transmembrane</keyword>
<dbReference type="PANTHER" id="PTHR37937">
    <property type="entry name" value="CONJUGATIVE TRANSFER: DNA TRANSPORT"/>
    <property type="match status" value="1"/>
</dbReference>
<evidence type="ECO:0000256" key="1">
    <source>
        <dbReference type="ARBA" id="ARBA00004651"/>
    </source>
</evidence>
<evidence type="ECO:0000256" key="8">
    <source>
        <dbReference type="SAM" id="Phobius"/>
    </source>
</evidence>
<keyword evidence="5 8" id="KW-1133">Transmembrane helix</keyword>
<evidence type="ECO:0000256" key="2">
    <source>
        <dbReference type="ARBA" id="ARBA00008806"/>
    </source>
</evidence>
<keyword evidence="10" id="KW-1185">Reference proteome</keyword>
<proteinExistence type="inferred from homology"/>
<name>A0ABM8EF80_9HYPH</name>
<reference evidence="9 10" key="1">
    <citation type="journal article" date="2023" name="Int. J. Syst. Evol. Microbiol.">
        <title>Methylocystis iwaonis sp. nov., a type II methane-oxidizing bacterium from surface soil of a rice paddy field in Japan, and emended description of the genus Methylocystis (ex Whittenbury et al. 1970) Bowman et al. 1993.</title>
        <authorList>
            <person name="Kaise H."/>
            <person name="Sawadogo J.B."/>
            <person name="Alam M.S."/>
            <person name="Ueno C."/>
            <person name="Dianou D."/>
            <person name="Shinjo R."/>
            <person name="Asakawa S."/>
        </authorList>
    </citation>
    <scope>NUCLEOTIDE SEQUENCE [LARGE SCALE GENOMIC DNA]</scope>
    <source>
        <strain evidence="9 10">SS37A-Re</strain>
    </source>
</reference>
<feature type="region of interest" description="Disordered" evidence="7">
    <location>
        <begin position="650"/>
        <end position="775"/>
    </location>
</feature>
<feature type="compositionally biased region" description="Pro residues" evidence="7">
    <location>
        <begin position="726"/>
        <end position="741"/>
    </location>
</feature>
<gene>
    <name evidence="9" type="ORF">SS37A_42400</name>
</gene>
<protein>
    <recommendedName>
        <fullName evidence="11">Type IV secretory system conjugative DNA transfer family protein</fullName>
    </recommendedName>
</protein>
<evidence type="ECO:0000256" key="6">
    <source>
        <dbReference type="ARBA" id="ARBA00023136"/>
    </source>
</evidence>
<evidence type="ECO:0000256" key="4">
    <source>
        <dbReference type="ARBA" id="ARBA00022692"/>
    </source>
</evidence>
<feature type="transmembrane region" description="Helical" evidence="8">
    <location>
        <begin position="124"/>
        <end position="146"/>
    </location>
</feature>
<accession>A0ABM8EF80</accession>
<evidence type="ECO:0000256" key="7">
    <source>
        <dbReference type="SAM" id="MobiDB-lite"/>
    </source>
</evidence>
<sequence>MNMHVSPQRGGAASSPFPPPSRTERLIRAAAFISGTLFMIWRCLGLLGNFSDLFSGHVAVGDAVGLAVNLWSIAAGVAVGLALLNPLRWLNGKRFAVGLTSAAVMLGSLGVSTIAALLTSLSGAGFGLISPLSPAFLITSIVGLALAPPLMLIFGAVSTLTVLGVLFGFVGFFLVVPMVLFRQVLEFENILRMYRYESRGLLGYIVRFIYWLRNQPLPKGLPDDSRGARFAEPEEIAALQCPQGMGFGHVEGEPLRIDTDKHVLIMASTRSGKGVALIIPQLLRHVGSAFVLDPKGENARATGRQRATLNDKVLYLDPFGISGKPQARFNPMSRLTLENMDAESKALAAALFVPGEGEKRDYWFERGLQLVALFIMFVFASDAIPANRKDLLTVRRLLLGKPKASLDAMKQVTDDDGTLSNLAQSFIDMNEKEFSSVVSVAQGQTAILDNPAMKACLAASGPGEEVDFKDWRRGTMTVYLCLSAPRFPVFNRWLRLVLTSALDEMTDILDPPPVPICFMLDELATLGHLPPIENAIGLAAGYGIQLVTVWQDIGQMKDLYKSRWTSFIGNSGVRALFNLDDFDSAKYWSNFIGGRIHETHSRQEDLYGLSSGQNIGEAVRPLITPEQLMLQFSKERMLVLPQGAHPVMTERKPYWEDSGLDGLWDDPRTPTQRLRSPMPPRPPQSPPPSSGPGTPPPSSPPSGGPQPSPETFFEDWEDEDFEPDVPHSPPQQSPSPQPAPAPSYTAQQTGWPGSYAPFGGLNAGAANSNQGGPKTERTLVRTEKAAGFTFHIYSDETVKITAADGAVRWSTVANLNHGRS</sequence>
<feature type="transmembrane region" description="Helical" evidence="8">
    <location>
        <begin position="153"/>
        <end position="181"/>
    </location>
</feature>
<dbReference type="Pfam" id="PF02534">
    <property type="entry name" value="T4SS-DNA_transf"/>
    <property type="match status" value="1"/>
</dbReference>
<dbReference type="InterPro" id="IPR003688">
    <property type="entry name" value="TraG/VirD4"/>
</dbReference>
<dbReference type="Gene3D" id="3.40.50.300">
    <property type="entry name" value="P-loop containing nucleotide triphosphate hydrolases"/>
    <property type="match status" value="1"/>
</dbReference>
<organism evidence="9 10">
    <name type="scientific">Methylocystis iwaonis</name>
    <dbReference type="NCBI Taxonomy" id="2885079"/>
    <lineage>
        <taxon>Bacteria</taxon>
        <taxon>Pseudomonadati</taxon>
        <taxon>Pseudomonadota</taxon>
        <taxon>Alphaproteobacteria</taxon>
        <taxon>Hyphomicrobiales</taxon>
        <taxon>Methylocystaceae</taxon>
        <taxon>Methylocystis</taxon>
    </lineage>
</organism>
<dbReference type="InterPro" id="IPR027417">
    <property type="entry name" value="P-loop_NTPase"/>
</dbReference>
<evidence type="ECO:0000313" key="9">
    <source>
        <dbReference type="EMBL" id="BDV36710.1"/>
    </source>
</evidence>
<evidence type="ECO:0000256" key="3">
    <source>
        <dbReference type="ARBA" id="ARBA00022475"/>
    </source>
</evidence>